<keyword evidence="14" id="KW-0449">Lipoprotein</keyword>
<dbReference type="Gene3D" id="3.10.560.10">
    <property type="entry name" value="Outer membrane lipoprotein wza domain like"/>
    <property type="match status" value="2"/>
</dbReference>
<dbReference type="InterPro" id="IPR054765">
    <property type="entry name" value="SLBB_dom"/>
</dbReference>
<feature type="domain" description="SLBB" evidence="17">
    <location>
        <begin position="171"/>
        <end position="243"/>
    </location>
</feature>
<evidence type="ECO:0000256" key="4">
    <source>
        <dbReference type="ARBA" id="ARBA00022452"/>
    </source>
</evidence>
<comment type="caution">
    <text evidence="18">The sequence shown here is derived from an EMBL/GenBank/DDBJ whole genome shotgun (WGS) entry which is preliminary data.</text>
</comment>
<dbReference type="Gene3D" id="3.30.1950.10">
    <property type="entry name" value="wza like domain"/>
    <property type="match status" value="1"/>
</dbReference>
<keyword evidence="4" id="KW-1134">Transmembrane beta strand</keyword>
<organism evidence="18 19">
    <name type="scientific">Brevundimonas subvibrioides</name>
    <dbReference type="NCBI Taxonomy" id="74313"/>
    <lineage>
        <taxon>Bacteria</taxon>
        <taxon>Pseudomonadati</taxon>
        <taxon>Pseudomonadota</taxon>
        <taxon>Alphaproteobacteria</taxon>
        <taxon>Caulobacterales</taxon>
        <taxon>Caulobacteraceae</taxon>
        <taxon>Brevundimonas</taxon>
    </lineage>
</organism>
<evidence type="ECO:0000313" key="19">
    <source>
        <dbReference type="Proteomes" id="UP000215595"/>
    </source>
</evidence>
<keyword evidence="3" id="KW-0813">Transport</keyword>
<feature type="chain" id="PRO_5012310816" evidence="15">
    <location>
        <begin position="21"/>
        <end position="381"/>
    </location>
</feature>
<evidence type="ECO:0000256" key="9">
    <source>
        <dbReference type="ARBA" id="ARBA00023065"/>
    </source>
</evidence>
<protein>
    <submittedName>
        <fullName evidence="18">Polysaccharide biosynthesis protein</fullName>
    </submittedName>
</protein>
<dbReference type="PROSITE" id="PS51257">
    <property type="entry name" value="PROKAR_LIPOPROTEIN"/>
    <property type="match status" value="1"/>
</dbReference>
<dbReference type="AlphaFoldDB" id="A0A258FTA6"/>
<keyword evidence="10" id="KW-0626">Porin</keyword>
<comment type="subcellular location">
    <subcellularLocation>
        <location evidence="1">Cell outer membrane</location>
        <topology evidence="1">Multi-pass membrane protein</topology>
    </subcellularLocation>
</comment>
<dbReference type="PANTHER" id="PTHR33619">
    <property type="entry name" value="POLYSACCHARIDE EXPORT PROTEIN GFCE-RELATED"/>
    <property type="match status" value="1"/>
</dbReference>
<dbReference type="GO" id="GO:0046930">
    <property type="term" value="C:pore complex"/>
    <property type="evidence" value="ECO:0007669"/>
    <property type="project" value="UniProtKB-KW"/>
</dbReference>
<dbReference type="GO" id="GO:0006811">
    <property type="term" value="P:monoatomic ion transport"/>
    <property type="evidence" value="ECO:0007669"/>
    <property type="project" value="UniProtKB-KW"/>
</dbReference>
<evidence type="ECO:0000256" key="3">
    <source>
        <dbReference type="ARBA" id="ARBA00022448"/>
    </source>
</evidence>
<accession>A0A258FTA6</accession>
<evidence type="ECO:0000256" key="8">
    <source>
        <dbReference type="ARBA" id="ARBA00023047"/>
    </source>
</evidence>
<evidence type="ECO:0000256" key="7">
    <source>
        <dbReference type="ARBA" id="ARBA00022729"/>
    </source>
</evidence>
<gene>
    <name evidence="18" type="ORF">B7Z01_02960</name>
</gene>
<dbReference type="PANTHER" id="PTHR33619:SF3">
    <property type="entry name" value="POLYSACCHARIDE EXPORT PROTEIN GFCE-RELATED"/>
    <property type="match status" value="1"/>
</dbReference>
<evidence type="ECO:0000256" key="13">
    <source>
        <dbReference type="ARBA" id="ARBA00023237"/>
    </source>
</evidence>
<keyword evidence="6" id="KW-0812">Transmembrane</keyword>
<evidence type="ECO:0000256" key="6">
    <source>
        <dbReference type="ARBA" id="ARBA00022692"/>
    </source>
</evidence>
<name>A0A258FTA6_9CAUL</name>
<dbReference type="Pfam" id="PF22461">
    <property type="entry name" value="SLBB_2"/>
    <property type="match status" value="1"/>
</dbReference>
<dbReference type="InterPro" id="IPR003715">
    <property type="entry name" value="Poly_export_N"/>
</dbReference>
<evidence type="ECO:0000256" key="14">
    <source>
        <dbReference type="ARBA" id="ARBA00023288"/>
    </source>
</evidence>
<evidence type="ECO:0000256" key="15">
    <source>
        <dbReference type="SAM" id="SignalP"/>
    </source>
</evidence>
<evidence type="ECO:0000256" key="1">
    <source>
        <dbReference type="ARBA" id="ARBA00004571"/>
    </source>
</evidence>
<keyword evidence="7 15" id="KW-0732">Signal</keyword>
<evidence type="ECO:0000313" key="18">
    <source>
        <dbReference type="EMBL" id="OYX35417.1"/>
    </source>
</evidence>
<evidence type="ECO:0000256" key="12">
    <source>
        <dbReference type="ARBA" id="ARBA00023139"/>
    </source>
</evidence>
<keyword evidence="9" id="KW-0406">Ion transport</keyword>
<dbReference type="Pfam" id="PF02563">
    <property type="entry name" value="Poly_export"/>
    <property type="match status" value="1"/>
</dbReference>
<proteinExistence type="inferred from homology"/>
<dbReference type="GO" id="GO:0015159">
    <property type="term" value="F:polysaccharide transmembrane transporter activity"/>
    <property type="evidence" value="ECO:0007669"/>
    <property type="project" value="InterPro"/>
</dbReference>
<feature type="signal peptide" evidence="15">
    <location>
        <begin position="1"/>
        <end position="20"/>
    </location>
</feature>
<dbReference type="GO" id="GO:0009279">
    <property type="term" value="C:cell outer membrane"/>
    <property type="evidence" value="ECO:0007669"/>
    <property type="project" value="UniProtKB-SubCell"/>
</dbReference>
<evidence type="ECO:0000259" key="16">
    <source>
        <dbReference type="Pfam" id="PF02563"/>
    </source>
</evidence>
<keyword evidence="12" id="KW-0564">Palmitate</keyword>
<evidence type="ECO:0000259" key="17">
    <source>
        <dbReference type="Pfam" id="PF22461"/>
    </source>
</evidence>
<evidence type="ECO:0000256" key="2">
    <source>
        <dbReference type="ARBA" id="ARBA00009450"/>
    </source>
</evidence>
<comment type="similarity">
    <text evidence="2">Belongs to the BexD/CtrA/VexA family.</text>
</comment>
<dbReference type="InterPro" id="IPR049712">
    <property type="entry name" value="Poly_export"/>
</dbReference>
<reference evidence="18 19" key="1">
    <citation type="submission" date="2017-03" db="EMBL/GenBank/DDBJ databases">
        <title>Lifting the veil on microbial sulfur biogeochemistry in mining wastewaters.</title>
        <authorList>
            <person name="Kantor R.S."/>
            <person name="Colenbrander Nelson T."/>
            <person name="Marshall S."/>
            <person name="Bennett D."/>
            <person name="Apte S."/>
            <person name="Camacho D."/>
            <person name="Thomas B.C."/>
            <person name="Warren L.A."/>
            <person name="Banfield J.F."/>
        </authorList>
    </citation>
    <scope>NUCLEOTIDE SEQUENCE [LARGE SCALE GENOMIC DNA]</scope>
    <source>
        <strain evidence="18">32-69-9</strain>
    </source>
</reference>
<dbReference type="Proteomes" id="UP000215595">
    <property type="component" value="Unassembled WGS sequence"/>
</dbReference>
<dbReference type="EMBL" id="NCEB01000004">
    <property type="protein sequence ID" value="OYX35417.1"/>
    <property type="molecule type" value="Genomic_DNA"/>
</dbReference>
<keyword evidence="11" id="KW-0472">Membrane</keyword>
<keyword evidence="5" id="KW-0762">Sugar transport</keyword>
<evidence type="ECO:0000256" key="5">
    <source>
        <dbReference type="ARBA" id="ARBA00022597"/>
    </source>
</evidence>
<evidence type="ECO:0000256" key="11">
    <source>
        <dbReference type="ARBA" id="ARBA00023136"/>
    </source>
</evidence>
<dbReference type="GO" id="GO:0015288">
    <property type="term" value="F:porin activity"/>
    <property type="evidence" value="ECO:0007669"/>
    <property type="project" value="UniProtKB-KW"/>
</dbReference>
<keyword evidence="8" id="KW-0625">Polysaccharide transport</keyword>
<keyword evidence="13" id="KW-0998">Cell outer membrane</keyword>
<sequence>MTRKLLALALAALLSGCSTLPRDGPSGRAVDRGAVEDADGADYAIVELDYAAAERIRAVPGRYLGSLAAASSSERVDVIGEGDLLSISIFEPSGTLFGGGSSSQAIRSGTQALPSVAVDRGGTVTVPFGGAVRVAGLTTTEAGNAIRRALAGRVGNPQVSVTIEENASNTVTILGEVNEPGRVPLSVNASTILDVIAEAGGAAQPVQDIDVQIRRGDQTYSAPMTAVTSDFGENVNLQRGDQINLVHKPRRFRSFGALGTVSEADMPAGELTLAGALGRAGGLNDNFANARSVLVFRFERPEVAQALGVTQPPTLRGVPVVYRLNLEEASGFFTAGSFVIQPEDTIYAPRATAAEVRKFFEFVQQVSRVVYDISVTNTLNQ</sequence>
<evidence type="ECO:0000256" key="10">
    <source>
        <dbReference type="ARBA" id="ARBA00023114"/>
    </source>
</evidence>
<feature type="domain" description="Polysaccharide export protein N-terminal" evidence="16">
    <location>
        <begin position="77"/>
        <end position="163"/>
    </location>
</feature>